<evidence type="ECO:0000256" key="3">
    <source>
        <dbReference type="ARBA" id="ARBA00022723"/>
    </source>
</evidence>
<name>A0A553IFA0_9PEZI</name>
<dbReference type="EMBL" id="VFLP01000001">
    <property type="protein sequence ID" value="TRX98878.1"/>
    <property type="molecule type" value="Genomic_DNA"/>
</dbReference>
<dbReference type="PANTHER" id="PTHR46283">
    <property type="entry name" value="E3 UBIQUITIN-PROTEIN LIGASE MARCH5"/>
    <property type="match status" value="1"/>
</dbReference>
<evidence type="ECO:0000256" key="4">
    <source>
        <dbReference type="ARBA" id="ARBA00022771"/>
    </source>
</evidence>
<organism evidence="12 13">
    <name type="scientific">Xylaria flabelliformis</name>
    <dbReference type="NCBI Taxonomy" id="2512241"/>
    <lineage>
        <taxon>Eukaryota</taxon>
        <taxon>Fungi</taxon>
        <taxon>Dikarya</taxon>
        <taxon>Ascomycota</taxon>
        <taxon>Pezizomycotina</taxon>
        <taxon>Sordariomycetes</taxon>
        <taxon>Xylariomycetidae</taxon>
        <taxon>Xylariales</taxon>
        <taxon>Xylariaceae</taxon>
        <taxon>Xylaria</taxon>
    </lineage>
</organism>
<dbReference type="InterPro" id="IPR001841">
    <property type="entry name" value="Znf_RING"/>
</dbReference>
<proteinExistence type="predicted"/>
<keyword evidence="13" id="KW-1185">Reference proteome</keyword>
<reference evidence="13" key="1">
    <citation type="submission" date="2019-06" db="EMBL/GenBank/DDBJ databases">
        <title>Draft genome sequence of the griseofulvin-producing fungus Xylaria cubensis strain G536.</title>
        <authorList>
            <person name="Mead M.E."/>
            <person name="Raja H.A."/>
            <person name="Steenwyk J.L."/>
            <person name="Knowles S.L."/>
            <person name="Oberlies N.H."/>
            <person name="Rokas A."/>
        </authorList>
    </citation>
    <scope>NUCLEOTIDE SEQUENCE [LARGE SCALE GENOMIC DNA]</scope>
    <source>
        <strain evidence="13">G536</strain>
    </source>
</reference>
<feature type="region of interest" description="Disordered" evidence="9">
    <location>
        <begin position="1"/>
        <end position="36"/>
    </location>
</feature>
<evidence type="ECO:0000256" key="5">
    <source>
        <dbReference type="ARBA" id="ARBA00022833"/>
    </source>
</evidence>
<evidence type="ECO:0000256" key="2">
    <source>
        <dbReference type="ARBA" id="ARBA00022692"/>
    </source>
</evidence>
<protein>
    <recommendedName>
        <fullName evidence="11">RING-type domain-containing protein</fullName>
    </recommendedName>
</protein>
<evidence type="ECO:0000256" key="10">
    <source>
        <dbReference type="SAM" id="Phobius"/>
    </source>
</evidence>
<evidence type="ECO:0000256" key="7">
    <source>
        <dbReference type="ARBA" id="ARBA00023136"/>
    </source>
</evidence>
<keyword evidence="2 10" id="KW-0812">Transmembrane</keyword>
<keyword evidence="4 8" id="KW-0863">Zinc-finger</keyword>
<evidence type="ECO:0000256" key="9">
    <source>
        <dbReference type="SAM" id="MobiDB-lite"/>
    </source>
</evidence>
<keyword evidence="5" id="KW-0862">Zinc</keyword>
<evidence type="ECO:0000256" key="6">
    <source>
        <dbReference type="ARBA" id="ARBA00022989"/>
    </source>
</evidence>
<dbReference type="InterPro" id="IPR011016">
    <property type="entry name" value="Znf_RING-CH"/>
</dbReference>
<keyword evidence="7 10" id="KW-0472">Membrane</keyword>
<comment type="subcellular location">
    <subcellularLocation>
        <location evidence="1">Membrane</location>
        <topology evidence="1">Multi-pass membrane protein</topology>
    </subcellularLocation>
</comment>
<evidence type="ECO:0000259" key="11">
    <source>
        <dbReference type="PROSITE" id="PS50089"/>
    </source>
</evidence>
<gene>
    <name evidence="12" type="ORF">FHL15_000220</name>
</gene>
<dbReference type="AlphaFoldDB" id="A0A553IFA0"/>
<accession>A0A553IFA0</accession>
<feature type="compositionally biased region" description="Low complexity" evidence="9">
    <location>
        <begin position="14"/>
        <end position="27"/>
    </location>
</feature>
<keyword evidence="3" id="KW-0479">Metal-binding</keyword>
<feature type="transmembrane region" description="Helical" evidence="10">
    <location>
        <begin position="368"/>
        <end position="391"/>
    </location>
</feature>
<comment type="caution">
    <text evidence="12">The sequence shown here is derived from an EMBL/GenBank/DDBJ whole genome shotgun (WGS) entry which is preliminary data.</text>
</comment>
<dbReference type="OrthoDB" id="5817083at2759"/>
<evidence type="ECO:0000313" key="13">
    <source>
        <dbReference type="Proteomes" id="UP000319160"/>
    </source>
</evidence>
<sequence length="412" mass="45790">MAEEEADPSPHIPDTQTLDTTESTSTDAIHAESDPSPNTRRCFVCLVDEPEDALPADWAMPCNCSLEGHQECLLAWVADLEAQAKDVQCPVCKTPVVIAERYDPAIQLSNFLNNKFSRWSPRILLGFIASGALVSSSVYGAKAISWFAGPDALIAFLTTRTRDKPRLFFRNDQQINLVHFSMLPFIGPALIVNRMNIGDILTLPASLVYATLFNHSADILAWPPSPDRVFAIYPAIKSTYFHLHKAISDSLERSWAAKVRTMNVEHGSQDIHDVAPPPEPAPAMNILDLEIDIAIGEVDDDGQPNDGAVQRNRAADAAGRSPINFITGALLWPGVCYGAGEVLRHLLPSRFVTKPPFSPPTGLLQERWGRSLVGGCLFVVLKDVFFLYVKYKRMMNRPYRRIKNSERRNIRN</sequence>
<evidence type="ECO:0000256" key="1">
    <source>
        <dbReference type="ARBA" id="ARBA00004141"/>
    </source>
</evidence>
<dbReference type="PROSITE" id="PS50089">
    <property type="entry name" value="ZF_RING_2"/>
    <property type="match status" value="1"/>
</dbReference>
<evidence type="ECO:0000256" key="8">
    <source>
        <dbReference type="PROSITE-ProRule" id="PRU00175"/>
    </source>
</evidence>
<dbReference type="STRING" id="2512241.A0A553IFA0"/>
<dbReference type="SMART" id="SM00744">
    <property type="entry name" value="RINGv"/>
    <property type="match status" value="1"/>
</dbReference>
<feature type="domain" description="RING-type" evidence="11">
    <location>
        <begin position="42"/>
        <end position="93"/>
    </location>
</feature>
<dbReference type="GO" id="GO:0016020">
    <property type="term" value="C:membrane"/>
    <property type="evidence" value="ECO:0007669"/>
    <property type="project" value="UniProtKB-SubCell"/>
</dbReference>
<dbReference type="SUPFAM" id="SSF57850">
    <property type="entry name" value="RING/U-box"/>
    <property type="match status" value="1"/>
</dbReference>
<dbReference type="InterPro" id="IPR013083">
    <property type="entry name" value="Znf_RING/FYVE/PHD"/>
</dbReference>
<dbReference type="Proteomes" id="UP000319160">
    <property type="component" value="Unassembled WGS sequence"/>
</dbReference>
<keyword evidence="6 10" id="KW-1133">Transmembrane helix</keyword>
<evidence type="ECO:0000313" key="12">
    <source>
        <dbReference type="EMBL" id="TRX98878.1"/>
    </source>
</evidence>
<dbReference type="Gene3D" id="3.30.40.10">
    <property type="entry name" value="Zinc/RING finger domain, C3HC4 (zinc finger)"/>
    <property type="match status" value="1"/>
</dbReference>
<dbReference type="GO" id="GO:0008270">
    <property type="term" value="F:zinc ion binding"/>
    <property type="evidence" value="ECO:0007669"/>
    <property type="project" value="UniProtKB-KW"/>
</dbReference>